<keyword evidence="2" id="KW-1185">Reference proteome</keyword>
<name>A0ACC1D0I2_9NEOP</name>
<evidence type="ECO:0000313" key="2">
    <source>
        <dbReference type="Proteomes" id="UP000824533"/>
    </source>
</evidence>
<gene>
    <name evidence="1" type="ORF">K1T71_007460</name>
</gene>
<dbReference type="Proteomes" id="UP000824533">
    <property type="component" value="Linkage Group LG12"/>
</dbReference>
<organism evidence="1 2">
    <name type="scientific">Dendrolimus kikuchii</name>
    <dbReference type="NCBI Taxonomy" id="765133"/>
    <lineage>
        <taxon>Eukaryota</taxon>
        <taxon>Metazoa</taxon>
        <taxon>Ecdysozoa</taxon>
        <taxon>Arthropoda</taxon>
        <taxon>Hexapoda</taxon>
        <taxon>Insecta</taxon>
        <taxon>Pterygota</taxon>
        <taxon>Neoptera</taxon>
        <taxon>Endopterygota</taxon>
        <taxon>Lepidoptera</taxon>
        <taxon>Glossata</taxon>
        <taxon>Ditrysia</taxon>
        <taxon>Bombycoidea</taxon>
        <taxon>Lasiocampidae</taxon>
        <taxon>Dendrolimus</taxon>
    </lineage>
</organism>
<sequence>MPPLTTIVHLDLKGAPLKIPYLEKVILSAKSWGATGILLEWEDTFPYTGTLSDIGSINGKEGMYTETEVRYIMDIAKKNELEAIQLIQTIGHLEFVLKHPQFRCLRESPRSPAVLCPSKPESQLLIRSMLEQALDLQPEANYLHIGADEVWHMGVCTDCKEKAAASPYGAASLFLNHIRDLILFIKERRPNLTILMWDDMLRGINPDILGAFNLGDLVQPVVWDYNSMEYFRINPNLWNKYNRIFPQVWAGSAFKGANGSCQISSPVSRYVSNHEAWLREITNYKHRVNFSGIVLTGWSRYDHYCTLCELMPLSMPSLASCLKILQKNTGTSKETLVSEVLPAEQWPGERFARCVHSFAIVKERCLTFLHGDLVTSWLNPWQIEHSYTSPTQVEGIAVTAQQLLRDLTALHTEMSSHLDTITGFRRPNQRPVLCPEYSVRYRCIMSPPPMR</sequence>
<dbReference type="EMBL" id="CM034398">
    <property type="protein sequence ID" value="KAJ0177451.1"/>
    <property type="molecule type" value="Genomic_DNA"/>
</dbReference>
<protein>
    <submittedName>
        <fullName evidence="1">Uncharacterized protein</fullName>
    </submittedName>
</protein>
<proteinExistence type="predicted"/>
<reference evidence="1 2" key="1">
    <citation type="journal article" date="2021" name="Front. Genet.">
        <title>Chromosome-Level Genome Assembly Reveals Significant Gene Expansion in the Toll and IMD Signaling Pathways of Dendrolimus kikuchii.</title>
        <authorList>
            <person name="Zhou J."/>
            <person name="Wu P."/>
            <person name="Xiong Z."/>
            <person name="Liu N."/>
            <person name="Zhao N."/>
            <person name="Ji M."/>
            <person name="Qiu Y."/>
            <person name="Yang B."/>
        </authorList>
    </citation>
    <scope>NUCLEOTIDE SEQUENCE [LARGE SCALE GENOMIC DNA]</scope>
    <source>
        <strain evidence="1">Ann1</strain>
    </source>
</reference>
<comment type="caution">
    <text evidence="1">The sequence shown here is derived from an EMBL/GenBank/DDBJ whole genome shotgun (WGS) entry which is preliminary data.</text>
</comment>
<evidence type="ECO:0000313" key="1">
    <source>
        <dbReference type="EMBL" id="KAJ0177451.1"/>
    </source>
</evidence>
<accession>A0ACC1D0I2</accession>